<sequence>MTVYLDLIWLLNVSIDYLLLAGTALLLRRKLQQFRLISGAFFASLVVFFMFSPYVTLFMNPLVKLLYSCLIVYITFGYKRFTYFIQSLFAFYFITFVTGGGLFAMHYFFQTEVDLLSLLPAHGLGGSAISWLFVVLGFPLIFLFSKQQVNHFQIKKMNSEQLAEVQIQIASATLSLTGLVDTGNQLKDPITKTPVMIIEASLLHPFFGKKAVEDIMKFTAEDESTLLMNRVRIIPFKAIGQNDRFIAALKPDQVTITHSDASFEVTNVLLGLYDEKLSSEDAFQCIVHPQLVIQSAG</sequence>
<keyword evidence="1 3" id="KW-0378">Hydrolase</keyword>
<comment type="caution">
    <text evidence="3">The sequence shown here is derived from an EMBL/GenBank/DDBJ whole genome shotgun (WGS) entry which is preliminary data.</text>
</comment>
<feature type="transmembrane region" description="Helical" evidence="2">
    <location>
        <begin position="57"/>
        <end position="76"/>
    </location>
</feature>
<keyword evidence="1" id="KW-0749">Sporulation</keyword>
<feature type="transmembrane region" description="Helical" evidence="2">
    <location>
        <begin position="88"/>
        <end position="108"/>
    </location>
</feature>
<dbReference type="InterPro" id="IPR005081">
    <property type="entry name" value="SpoIIGA"/>
</dbReference>
<keyword evidence="4" id="KW-1185">Reference proteome</keyword>
<evidence type="ECO:0000256" key="1">
    <source>
        <dbReference type="PIRNR" id="PIRNR018571"/>
    </source>
</evidence>
<evidence type="ECO:0000313" key="4">
    <source>
        <dbReference type="Proteomes" id="UP001179280"/>
    </source>
</evidence>
<dbReference type="RefSeq" id="WP_204464565.1">
    <property type="nucleotide sequence ID" value="NZ_JAFBCV010000002.1"/>
</dbReference>
<dbReference type="Proteomes" id="UP001179280">
    <property type="component" value="Unassembled WGS sequence"/>
</dbReference>
<dbReference type="Pfam" id="PF03419">
    <property type="entry name" value="Peptidase_U4"/>
    <property type="match status" value="1"/>
</dbReference>
<comment type="subunit">
    <text evidence="1">Self-associates. Interacts with SigE. Interacts with SpoIIR.</text>
</comment>
<keyword evidence="1 2" id="KW-0472">Membrane</keyword>
<evidence type="ECO:0000256" key="2">
    <source>
        <dbReference type="SAM" id="Phobius"/>
    </source>
</evidence>
<name>A0ABS2SPV7_9BACI</name>
<dbReference type="GO" id="GO:0016787">
    <property type="term" value="F:hydrolase activity"/>
    <property type="evidence" value="ECO:0007669"/>
    <property type="project" value="UniProtKB-KW"/>
</dbReference>
<comment type="similarity">
    <text evidence="1">Belongs to the peptidase U4 family.</text>
</comment>
<evidence type="ECO:0000313" key="3">
    <source>
        <dbReference type="EMBL" id="MBM7837562.1"/>
    </source>
</evidence>
<comment type="subcellular location">
    <subcellularLocation>
        <location evidence="1">Cell membrane</location>
    </subcellularLocation>
</comment>
<gene>
    <name evidence="3" type="ORF">JOC54_000793</name>
</gene>
<dbReference type="NCBIfam" id="TIGR02854">
    <property type="entry name" value="spore_II_GA"/>
    <property type="match status" value="1"/>
</dbReference>
<keyword evidence="2" id="KW-0812">Transmembrane</keyword>
<organism evidence="3 4">
    <name type="scientific">Shouchella xiaoxiensis</name>
    <dbReference type="NCBI Taxonomy" id="766895"/>
    <lineage>
        <taxon>Bacteria</taxon>
        <taxon>Bacillati</taxon>
        <taxon>Bacillota</taxon>
        <taxon>Bacilli</taxon>
        <taxon>Bacillales</taxon>
        <taxon>Bacillaceae</taxon>
        <taxon>Shouchella</taxon>
    </lineage>
</organism>
<keyword evidence="2" id="KW-1133">Transmembrane helix</keyword>
<reference evidence="3" key="1">
    <citation type="submission" date="2021-01" db="EMBL/GenBank/DDBJ databases">
        <title>Genomic Encyclopedia of Type Strains, Phase IV (KMG-IV): sequencing the most valuable type-strain genomes for metagenomic binning, comparative biology and taxonomic classification.</title>
        <authorList>
            <person name="Goeker M."/>
        </authorList>
    </citation>
    <scope>NUCLEOTIDE SEQUENCE</scope>
    <source>
        <strain evidence="3">DSM 21943</strain>
    </source>
</reference>
<feature type="transmembrane region" description="Helical" evidence="2">
    <location>
        <begin position="6"/>
        <end position="27"/>
    </location>
</feature>
<dbReference type="EMBL" id="JAFBCV010000002">
    <property type="protein sequence ID" value="MBM7837562.1"/>
    <property type="molecule type" value="Genomic_DNA"/>
</dbReference>
<proteinExistence type="inferred from homology"/>
<keyword evidence="1" id="KW-0064">Aspartyl protease</keyword>
<keyword evidence="1" id="KW-1003">Cell membrane</keyword>
<keyword evidence="1" id="KW-0645">Protease</keyword>
<comment type="function">
    <text evidence="1">Probable aspartic protease that is responsible for the proteolytic cleavage of the RNA polymerase sigma E factor (SigE/spoIIGB) to yield the active peptide in the mother cell during sporulation. Responds to a signal from the forespore that is triggered by the extracellular signal protein SpoIIR.</text>
</comment>
<dbReference type="PIRSF" id="PIRSF018571">
    <property type="entry name" value="SpoIIGA"/>
    <property type="match status" value="1"/>
</dbReference>
<accession>A0ABS2SPV7</accession>
<feature type="transmembrane region" description="Helical" evidence="2">
    <location>
        <begin position="128"/>
        <end position="145"/>
    </location>
</feature>
<protein>
    <recommendedName>
        <fullName evidence="1">Sporulation sigma-E factor-processing peptidase</fullName>
        <ecNumber evidence="1">3.4.23.-</ecNumber>
    </recommendedName>
    <alternativeName>
        <fullName evidence="1">Membrane-associated aspartic protease</fullName>
    </alternativeName>
    <alternativeName>
        <fullName evidence="1">Stage II sporulation protein GA</fullName>
    </alternativeName>
</protein>
<dbReference type="EC" id="3.4.23.-" evidence="1"/>
<feature type="transmembrane region" description="Helical" evidence="2">
    <location>
        <begin position="34"/>
        <end position="51"/>
    </location>
</feature>